<sequence>MPRRKRSTRSWSRSSTAARRGTSRSSSDRYGGTEHVLPPERHPQYKVSSSRTYGTSARTAVRTSTRTTSMHSNCRRRTAVQHRAAAAQHYVQQLEASLPTEEELGAASLNDGWSRICSAIGTVRIG</sequence>
<feature type="compositionally biased region" description="Low complexity" evidence="1">
    <location>
        <begin position="9"/>
        <end position="29"/>
    </location>
</feature>
<feature type="region of interest" description="Disordered" evidence="1">
    <location>
        <begin position="1"/>
        <end position="74"/>
    </location>
</feature>
<evidence type="ECO:0000256" key="1">
    <source>
        <dbReference type="SAM" id="MobiDB-lite"/>
    </source>
</evidence>
<protein>
    <submittedName>
        <fullName evidence="2">(northern house mosquito) hypothetical protein</fullName>
    </submittedName>
</protein>
<name>A0A8D8C3W3_CULPI</name>
<evidence type="ECO:0000313" key="2">
    <source>
        <dbReference type="EMBL" id="CAG6486571.1"/>
    </source>
</evidence>
<organism evidence="2">
    <name type="scientific">Culex pipiens</name>
    <name type="common">House mosquito</name>
    <dbReference type="NCBI Taxonomy" id="7175"/>
    <lineage>
        <taxon>Eukaryota</taxon>
        <taxon>Metazoa</taxon>
        <taxon>Ecdysozoa</taxon>
        <taxon>Arthropoda</taxon>
        <taxon>Hexapoda</taxon>
        <taxon>Insecta</taxon>
        <taxon>Pterygota</taxon>
        <taxon>Neoptera</taxon>
        <taxon>Endopterygota</taxon>
        <taxon>Diptera</taxon>
        <taxon>Nematocera</taxon>
        <taxon>Culicoidea</taxon>
        <taxon>Culicidae</taxon>
        <taxon>Culicinae</taxon>
        <taxon>Culicini</taxon>
        <taxon>Culex</taxon>
        <taxon>Culex</taxon>
    </lineage>
</organism>
<accession>A0A8D8C3W3</accession>
<dbReference type="EMBL" id="HBUE01104814">
    <property type="protein sequence ID" value="CAG6486571.1"/>
    <property type="molecule type" value="Transcribed_RNA"/>
</dbReference>
<dbReference type="AlphaFoldDB" id="A0A8D8C3W3"/>
<reference evidence="2" key="1">
    <citation type="submission" date="2021-05" db="EMBL/GenBank/DDBJ databases">
        <authorList>
            <person name="Alioto T."/>
            <person name="Alioto T."/>
            <person name="Gomez Garrido J."/>
        </authorList>
    </citation>
    <scope>NUCLEOTIDE SEQUENCE</scope>
</reference>
<proteinExistence type="predicted"/>
<feature type="compositionally biased region" description="Low complexity" evidence="1">
    <location>
        <begin position="55"/>
        <end position="69"/>
    </location>
</feature>